<evidence type="ECO:0000313" key="4">
    <source>
        <dbReference type="Proteomes" id="UP001183629"/>
    </source>
</evidence>
<feature type="domain" description="Ricin B lectin" evidence="2">
    <location>
        <begin position="36"/>
        <end position="163"/>
    </location>
</feature>
<keyword evidence="1" id="KW-0732">Signal</keyword>
<evidence type="ECO:0000313" key="3">
    <source>
        <dbReference type="EMBL" id="MDR7320753.1"/>
    </source>
</evidence>
<organism evidence="3 4">
    <name type="scientific">Catenuloplanes niger</name>
    <dbReference type="NCBI Taxonomy" id="587534"/>
    <lineage>
        <taxon>Bacteria</taxon>
        <taxon>Bacillati</taxon>
        <taxon>Actinomycetota</taxon>
        <taxon>Actinomycetes</taxon>
        <taxon>Micromonosporales</taxon>
        <taxon>Micromonosporaceae</taxon>
        <taxon>Catenuloplanes</taxon>
    </lineage>
</organism>
<dbReference type="PROSITE" id="PS50231">
    <property type="entry name" value="RICIN_B_LECTIN"/>
    <property type="match status" value="1"/>
</dbReference>
<dbReference type="Pfam" id="PF00652">
    <property type="entry name" value="Ricin_B_lectin"/>
    <property type="match status" value="1"/>
</dbReference>
<gene>
    <name evidence="3" type="ORF">J2S44_001003</name>
</gene>
<dbReference type="RefSeq" id="WP_310409390.1">
    <property type="nucleotide sequence ID" value="NZ_JAVDYC010000001.1"/>
</dbReference>
<reference evidence="3 4" key="1">
    <citation type="submission" date="2023-07" db="EMBL/GenBank/DDBJ databases">
        <title>Sequencing the genomes of 1000 actinobacteria strains.</title>
        <authorList>
            <person name="Klenk H.-P."/>
        </authorList>
    </citation>
    <scope>NUCLEOTIDE SEQUENCE [LARGE SCALE GENOMIC DNA]</scope>
    <source>
        <strain evidence="3 4">DSM 44711</strain>
    </source>
</reference>
<dbReference type="EMBL" id="JAVDYC010000001">
    <property type="protein sequence ID" value="MDR7320753.1"/>
    <property type="molecule type" value="Genomic_DNA"/>
</dbReference>
<evidence type="ECO:0000259" key="2">
    <source>
        <dbReference type="Pfam" id="PF00652"/>
    </source>
</evidence>
<feature type="signal peptide" evidence="1">
    <location>
        <begin position="1"/>
        <end position="29"/>
    </location>
</feature>
<dbReference type="SUPFAM" id="SSF50370">
    <property type="entry name" value="Ricin B-like lectins"/>
    <property type="match status" value="1"/>
</dbReference>
<dbReference type="InterPro" id="IPR035992">
    <property type="entry name" value="Ricin_B-like_lectins"/>
</dbReference>
<name>A0AAE3ZMA4_9ACTN</name>
<dbReference type="Gene3D" id="2.80.10.50">
    <property type="match status" value="1"/>
</dbReference>
<dbReference type="Proteomes" id="UP001183629">
    <property type="component" value="Unassembled WGS sequence"/>
</dbReference>
<dbReference type="AlphaFoldDB" id="A0AAE3ZMA4"/>
<comment type="caution">
    <text evidence="3">The sequence shown here is derived from an EMBL/GenBank/DDBJ whole genome shotgun (WGS) entry which is preliminary data.</text>
</comment>
<sequence>MKVWKPTRLLTVLVAVLALIVVGAAPASAATGYWYVKNSAGGCLDHSVQFGWRVFSGCNGDFRYQWQYFQHTTGDPDVYRIIGNSGSANFNSCLTAYGNGRQAVGYSCVTSPQQYWAVRYAGDRPYFDSVAYPGLCLTRSNDDSYGGFLLTTEPCAGRESQYWQWLGNR</sequence>
<protein>
    <recommendedName>
        <fullName evidence="2">Ricin B lectin domain-containing protein</fullName>
    </recommendedName>
</protein>
<feature type="chain" id="PRO_5042195305" description="Ricin B lectin domain-containing protein" evidence="1">
    <location>
        <begin position="30"/>
        <end position="169"/>
    </location>
</feature>
<dbReference type="InterPro" id="IPR000772">
    <property type="entry name" value="Ricin_B_lectin"/>
</dbReference>
<accession>A0AAE3ZMA4</accession>
<proteinExistence type="predicted"/>
<keyword evidence="4" id="KW-1185">Reference proteome</keyword>
<evidence type="ECO:0000256" key="1">
    <source>
        <dbReference type="SAM" id="SignalP"/>
    </source>
</evidence>